<keyword evidence="2" id="KW-1185">Reference proteome</keyword>
<comment type="caution">
    <text evidence="1">The sequence shown here is derived from an EMBL/GenBank/DDBJ whole genome shotgun (WGS) entry which is preliminary data.</text>
</comment>
<dbReference type="AlphaFoldDB" id="A0A1T3CIL6"/>
<name>A0A1T3CIL6_9HYPO</name>
<evidence type="ECO:0000313" key="2">
    <source>
        <dbReference type="Proteomes" id="UP000191004"/>
    </source>
</evidence>
<dbReference type="EMBL" id="LVVK01000017">
    <property type="protein sequence ID" value="OPB40940.1"/>
    <property type="molecule type" value="Genomic_DNA"/>
</dbReference>
<protein>
    <submittedName>
        <fullName evidence="1">Uncharacterized protein</fullName>
    </submittedName>
</protein>
<dbReference type="Proteomes" id="UP000191004">
    <property type="component" value="Unassembled WGS sequence"/>
</dbReference>
<sequence>MVIQLFKNFRGKIPTFALAASNLKLEINPRLNISKASSKDDDITAHASDVALALGMDPDAADDPLALYETIHKRLLNNLELFAPHTNPSKLRNSGLQTMCEISVDAMGDIITHLHHEVQDREVRHRDAFPDDDAFLGDDILDLQLSSEMPIGAGLNEIRAFFPSDAPAASKTPAAEVDFDDDDFDDIEWPQPYEFDDEIAFQRPRYF</sequence>
<reference evidence="1 2" key="1">
    <citation type="submission" date="2016-04" db="EMBL/GenBank/DDBJ databases">
        <title>Multiple horizontal gene transfer events from other fungi enriched the ability of the initially mycotrophic fungus Trichoderma (Ascomycota) to feed on dead plant biomass.</title>
        <authorList>
            <person name="Atanasova L."/>
            <person name="Chenthamara K."/>
            <person name="Zhang J."/>
            <person name="Grujic M."/>
            <person name="Henrissat B."/>
            <person name="Kuo A."/>
            <person name="Aertz A."/>
            <person name="Salamov A."/>
            <person name="Lipzen A."/>
            <person name="Labutti K."/>
            <person name="Barry K."/>
            <person name="Miao Y."/>
            <person name="Rahimi M.J."/>
            <person name="Shen Q."/>
            <person name="Grigoriev I.V."/>
            <person name="Kubicek C.P."/>
            <person name="Druzhinina I.S."/>
        </authorList>
    </citation>
    <scope>NUCLEOTIDE SEQUENCE [LARGE SCALE GENOMIC DNA]</scope>
    <source>
        <strain evidence="1 2">NJAU 4742</strain>
    </source>
</reference>
<accession>A0A1T3CIL6</accession>
<gene>
    <name evidence="1" type="ORF">A0O28_0010210</name>
</gene>
<organism evidence="1 2">
    <name type="scientific">Trichoderma guizhouense</name>
    <dbReference type="NCBI Taxonomy" id="1491466"/>
    <lineage>
        <taxon>Eukaryota</taxon>
        <taxon>Fungi</taxon>
        <taxon>Dikarya</taxon>
        <taxon>Ascomycota</taxon>
        <taxon>Pezizomycotina</taxon>
        <taxon>Sordariomycetes</taxon>
        <taxon>Hypocreomycetidae</taxon>
        <taxon>Hypocreales</taxon>
        <taxon>Hypocreaceae</taxon>
        <taxon>Trichoderma</taxon>
    </lineage>
</organism>
<proteinExistence type="predicted"/>
<evidence type="ECO:0000313" key="1">
    <source>
        <dbReference type="EMBL" id="OPB40940.1"/>
    </source>
</evidence>